<feature type="signal peptide" evidence="1">
    <location>
        <begin position="1"/>
        <end position="25"/>
    </location>
</feature>
<dbReference type="Pfam" id="PF13449">
    <property type="entry name" value="Phytase-like"/>
    <property type="match status" value="1"/>
</dbReference>
<feature type="chain" id="PRO_5045381388" evidence="1">
    <location>
        <begin position="26"/>
        <end position="382"/>
    </location>
</feature>
<keyword evidence="1" id="KW-0732">Signal</keyword>
<reference evidence="3 4" key="1">
    <citation type="journal article" date="2013" name="Int. J. Syst. Evol. Microbiol.">
        <title>Celerinatantimonas yamalensis sp. nov., a cold-adapted diazotrophic bacterium from a cold permafrost brine.</title>
        <authorList>
            <person name="Shcherbakova V."/>
            <person name="Chuvilskaya N."/>
            <person name="Rivkina E."/>
            <person name="Demidov N."/>
            <person name="Uchaeva V."/>
            <person name="Suetin S."/>
            <person name="Suzina N."/>
            <person name="Gilichinsky D."/>
        </authorList>
    </citation>
    <scope>NUCLEOTIDE SEQUENCE [LARGE SCALE GENOMIC DNA]</scope>
    <source>
        <strain evidence="3 4">C7</strain>
    </source>
</reference>
<comment type="caution">
    <text evidence="3">The sequence shown here is derived from an EMBL/GenBank/DDBJ whole genome shotgun (WGS) entry which is preliminary data.</text>
</comment>
<sequence length="382" mass="42540">MRVVITGILLGCVLGLSSCSSDLSAQTTTHWPISQLDYIGQTVVAHNRVFEHTIVGGLSSIDYDKQHQQWVMISDDRSEESRARAYVGKMTISAHQVSPMKFTQVITLKGKLEKPYPNLPEYLLHHQQVVPDLESLRIDPQTHLLRYTSEGDRKLGLNPFIRDANWQGEYIDSLALPAAILKSPQHGFRDNLALEGSSFSDNGRYYFTSMEAPLIQDGPVPSLTQGAFGRVLKYDRAGVLLAEYVYPIDKLPAKPGLGRHADNGVSEMLAIDDTHFLMLERSGIQNAAGQYHDYIRIYQADATGATNVRGEDKLVAGHFQPMRKRLLLNFESLHLPHIDNIEGISFGPRLPDGSRTLVVISDNNFNASEVTQILAFKVVMAD</sequence>
<evidence type="ECO:0000313" key="4">
    <source>
        <dbReference type="Proteomes" id="UP001629953"/>
    </source>
</evidence>
<dbReference type="PANTHER" id="PTHR37957">
    <property type="entry name" value="BLR7070 PROTEIN"/>
    <property type="match status" value="1"/>
</dbReference>
<evidence type="ECO:0000313" key="3">
    <source>
        <dbReference type="EMBL" id="MFM2486932.1"/>
    </source>
</evidence>
<dbReference type="Proteomes" id="UP001629953">
    <property type="component" value="Unassembled WGS sequence"/>
</dbReference>
<evidence type="ECO:0000259" key="2">
    <source>
        <dbReference type="Pfam" id="PF13449"/>
    </source>
</evidence>
<dbReference type="InterPro" id="IPR027372">
    <property type="entry name" value="Phytase-like_dom"/>
</dbReference>
<dbReference type="EMBL" id="JBEQCT010000013">
    <property type="protein sequence ID" value="MFM2486932.1"/>
    <property type="molecule type" value="Genomic_DNA"/>
</dbReference>
<proteinExistence type="predicted"/>
<dbReference type="RefSeq" id="WP_408625232.1">
    <property type="nucleotide sequence ID" value="NZ_JBEQCT010000013.1"/>
</dbReference>
<keyword evidence="4" id="KW-1185">Reference proteome</keyword>
<evidence type="ECO:0000256" key="1">
    <source>
        <dbReference type="SAM" id="SignalP"/>
    </source>
</evidence>
<gene>
    <name evidence="3" type="ORF">ABUE30_18020</name>
</gene>
<dbReference type="PROSITE" id="PS51257">
    <property type="entry name" value="PROKAR_LIPOPROTEIN"/>
    <property type="match status" value="1"/>
</dbReference>
<protein>
    <submittedName>
        <fullName evidence="3">Esterase-like activity of phytase family protein</fullName>
    </submittedName>
</protein>
<dbReference type="PANTHER" id="PTHR37957:SF1">
    <property type="entry name" value="PHYTASE-LIKE DOMAIN-CONTAINING PROTEIN"/>
    <property type="match status" value="1"/>
</dbReference>
<organism evidence="3 4">
    <name type="scientific">Celerinatantimonas yamalensis</name>
    <dbReference type="NCBI Taxonomy" id="559956"/>
    <lineage>
        <taxon>Bacteria</taxon>
        <taxon>Pseudomonadati</taxon>
        <taxon>Pseudomonadota</taxon>
        <taxon>Gammaproteobacteria</taxon>
        <taxon>Celerinatantimonadaceae</taxon>
        <taxon>Celerinatantimonas</taxon>
    </lineage>
</organism>
<name>A0ABW9GB69_9GAMM</name>
<accession>A0ABW9GB69</accession>
<feature type="domain" description="Phytase-like" evidence="2">
    <location>
        <begin position="54"/>
        <end position="365"/>
    </location>
</feature>